<keyword evidence="3" id="KW-1185">Reference proteome</keyword>
<dbReference type="Proteomes" id="UP000000787">
    <property type="component" value="Chromosome"/>
</dbReference>
<dbReference type="EMBL" id="CP000875">
    <property type="protein sequence ID" value="ABX04047.1"/>
    <property type="molecule type" value="Genomic_DNA"/>
</dbReference>
<organism evidence="2 3">
    <name type="scientific">Herpetosiphon aurantiacus (strain ATCC 23779 / DSM 785 / 114-95)</name>
    <dbReference type="NCBI Taxonomy" id="316274"/>
    <lineage>
        <taxon>Bacteria</taxon>
        <taxon>Bacillati</taxon>
        <taxon>Chloroflexota</taxon>
        <taxon>Chloroflexia</taxon>
        <taxon>Herpetosiphonales</taxon>
        <taxon>Herpetosiphonaceae</taxon>
        <taxon>Herpetosiphon</taxon>
    </lineage>
</organism>
<dbReference type="HOGENOM" id="CLU_064891_2_1_0"/>
<dbReference type="InterPro" id="IPR027417">
    <property type="entry name" value="P-loop_NTPase"/>
</dbReference>
<reference evidence="2 3" key="1">
    <citation type="journal article" date="2011" name="Stand. Genomic Sci.">
        <title>Complete genome sequence of the filamentous gliding predatory bacterium Herpetosiphon aurantiacus type strain (114-95(T)).</title>
        <authorList>
            <person name="Kiss H."/>
            <person name="Nett M."/>
            <person name="Domin N."/>
            <person name="Martin K."/>
            <person name="Maresca J.A."/>
            <person name="Copeland A."/>
            <person name="Lapidus A."/>
            <person name="Lucas S."/>
            <person name="Berry K.W."/>
            <person name="Glavina Del Rio T."/>
            <person name="Dalin E."/>
            <person name="Tice H."/>
            <person name="Pitluck S."/>
            <person name="Richardson P."/>
            <person name="Bruce D."/>
            <person name="Goodwin L."/>
            <person name="Han C."/>
            <person name="Detter J.C."/>
            <person name="Schmutz J."/>
            <person name="Brettin T."/>
            <person name="Land M."/>
            <person name="Hauser L."/>
            <person name="Kyrpides N.C."/>
            <person name="Ivanova N."/>
            <person name="Goker M."/>
            <person name="Woyke T."/>
            <person name="Klenk H.P."/>
            <person name="Bryant D.A."/>
        </authorList>
    </citation>
    <scope>NUCLEOTIDE SEQUENCE [LARGE SCALE GENOMIC DNA]</scope>
    <source>
        <strain evidence="3">ATCC 23779 / DSM 785 / 114-95</strain>
    </source>
</reference>
<name>A9B384_HERA2</name>
<proteinExistence type="predicted"/>
<dbReference type="SMART" id="SM00382">
    <property type="entry name" value="AAA"/>
    <property type="match status" value="1"/>
</dbReference>
<protein>
    <submittedName>
        <fullName evidence="2">AAA ATPase</fullName>
    </submittedName>
</protein>
<dbReference type="Pfam" id="PF13479">
    <property type="entry name" value="AAA_24"/>
    <property type="match status" value="1"/>
</dbReference>
<evidence type="ECO:0000259" key="1">
    <source>
        <dbReference type="SMART" id="SM00382"/>
    </source>
</evidence>
<dbReference type="InterPro" id="IPR003593">
    <property type="entry name" value="AAA+_ATPase"/>
</dbReference>
<evidence type="ECO:0000313" key="2">
    <source>
        <dbReference type="EMBL" id="ABX04047.1"/>
    </source>
</evidence>
<dbReference type="Gene3D" id="3.40.50.300">
    <property type="entry name" value="P-loop containing nucleotide triphosphate hydrolases"/>
    <property type="match status" value="1"/>
</dbReference>
<sequence length="316" mass="35294">MFQRATKFRSKLRLALLGVAGSGKTYTALNIAKHLGRNIAVIDTEHGSASKYADDVASFDVVELTSFHPKRYIEAIKAANWVNYDVLIIDSLSHAWNGKDGILEQVDQVGKRGANKFTAWADATPLHQQLIDAILDCRMHVICTMRLKTEYVVEQNERGKQTPRKVGLAPVQRDGLEYEFDVVADLDMHNTLMVSKTRCPALHGVSIPRAGAEIATTLLDWLNQGIDLHALNEPDPASIDPLNNPTPSLYKIERVQACRGCRASVIWIDNQPYNADANGQRTPQLHWETCPKAHLFRQTNRLTAAQMAERDAVFDN</sequence>
<dbReference type="eggNOG" id="COG1192">
    <property type="taxonomic scope" value="Bacteria"/>
</dbReference>
<feature type="domain" description="AAA+ ATPase" evidence="1">
    <location>
        <begin position="10"/>
        <end position="186"/>
    </location>
</feature>
<dbReference type="KEGG" id="hau:Haur_1402"/>
<evidence type="ECO:0000313" key="3">
    <source>
        <dbReference type="Proteomes" id="UP000000787"/>
    </source>
</evidence>
<dbReference type="BioCyc" id="HAUR316274:GHYA-1423-MONOMER"/>
<accession>A9B384</accession>
<gene>
    <name evidence="2" type="ordered locus">Haur_1402</name>
</gene>
<dbReference type="InParanoid" id="A9B384"/>
<dbReference type="SUPFAM" id="SSF52540">
    <property type="entry name" value="P-loop containing nucleoside triphosphate hydrolases"/>
    <property type="match status" value="1"/>
</dbReference>
<dbReference type="AlphaFoldDB" id="A9B384"/>
<dbReference type="STRING" id="316274.Haur_1402"/>